<dbReference type="SUPFAM" id="SSF53955">
    <property type="entry name" value="Lysozyme-like"/>
    <property type="match status" value="1"/>
</dbReference>
<dbReference type="NCBIfam" id="NF008112">
    <property type="entry name" value="PRK10859.1"/>
    <property type="match status" value="1"/>
</dbReference>
<organism evidence="12 13">
    <name type="scientific">Neptunomonas marina</name>
    <dbReference type="NCBI Taxonomy" id="1815562"/>
    <lineage>
        <taxon>Bacteria</taxon>
        <taxon>Pseudomonadati</taxon>
        <taxon>Pseudomonadota</taxon>
        <taxon>Gammaproteobacteria</taxon>
        <taxon>Oceanospirillales</taxon>
        <taxon>Oceanospirillaceae</taxon>
        <taxon>Neptunomonas</taxon>
    </lineage>
</organism>
<keyword evidence="10" id="KW-0812">Transmembrane</keyword>
<feature type="region of interest" description="Disordered" evidence="9">
    <location>
        <begin position="472"/>
        <end position="494"/>
    </location>
</feature>
<feature type="domain" description="Solute-binding protein family 3/N-terminal" evidence="11">
    <location>
        <begin position="43"/>
        <end position="270"/>
    </location>
</feature>
<reference evidence="12 13" key="1">
    <citation type="submission" date="2019-01" db="EMBL/GenBank/DDBJ databases">
        <authorList>
            <person name="Chen W.-M."/>
        </authorList>
    </citation>
    <scope>NUCLEOTIDE SEQUENCE [LARGE SCALE GENOMIC DNA]</scope>
    <source>
        <strain evidence="12 13">HPM-16</strain>
    </source>
</reference>
<feature type="region of interest" description="LT domain" evidence="8">
    <location>
        <begin position="271"/>
        <end position="494"/>
    </location>
</feature>
<dbReference type="Pfam" id="PF00497">
    <property type="entry name" value="SBP_bac_3"/>
    <property type="match status" value="1"/>
</dbReference>
<comment type="catalytic activity">
    <reaction evidence="8">
        <text>Exolytic cleavage of the (1-&gt;4)-beta-glycosidic linkage between N-acetylmuramic acid (MurNAc) and N-acetylglucosamine (GlcNAc) residues in peptidoglycan, from either the reducing or the non-reducing ends of the peptidoglycan chains, with concomitant formation of a 1,6-anhydrobond in the MurNAc residue.</text>
        <dbReference type="EC" id="4.2.2.n1"/>
    </reaction>
</comment>
<evidence type="ECO:0000256" key="6">
    <source>
        <dbReference type="ARBA" id="ARBA00023239"/>
    </source>
</evidence>
<comment type="similarity">
    <text evidence="8">In the C-terminal section; belongs to the transglycosylase Slt family.</text>
</comment>
<dbReference type="HAMAP" id="MF_02016">
    <property type="entry name" value="MltF"/>
    <property type="match status" value="1"/>
</dbReference>
<evidence type="ECO:0000256" key="2">
    <source>
        <dbReference type="ARBA" id="ARBA00010333"/>
    </source>
</evidence>
<dbReference type="InterPro" id="IPR001638">
    <property type="entry name" value="Solute-binding_3/MltF_N"/>
</dbReference>
<dbReference type="EC" id="4.2.2.n1" evidence="8"/>
<keyword evidence="3 8" id="KW-0732">Signal</keyword>
<name>A0A437Q7C8_9GAMM</name>
<evidence type="ECO:0000256" key="8">
    <source>
        <dbReference type="HAMAP-Rule" id="MF_02016"/>
    </source>
</evidence>
<sequence length="494" mass="56145">MLFDLRRKTDVLHLLTFMVVLALPALVSFNSMTQLEAIQKNGQLRVATRNTPSSYFIDKGQPAGFEYELAQAFAEHIDVELELLVPDTITGLFEAVKLRDAHLAAAGINISETRSDLYQFSVPYSMSTSTVIYRETRGKKAPKTTADLVGKELLILADSIQSEQLHALKESDYPELAWHETDELTSTDILDQVFNKNVDYAIVDSTIFESQSSFYPGLKKAFTIGQAQPMAWVLSPNQDGSIRRAVNKFLQLPETKTLITQLKKKYFERRNPLNYFDTVTFRRDMETRLPKLEQYFYMAEQETDIDWQLLASVAYQESHWKADAVSPTGVKGIMMLTRAAAKEVGVTDRTDPIQSIMGGAKYLTIVKAKIPERIPEPDRTWFALAGYNVGFGHLEDARVLAQRADKNPDSWKDVRQFLPLLSKARYFKTVKHGYARGQEPVQYVSNIQKYIELLKWEKQIAAIRRAREEAAKAEQEDELEPATLLELDDIPSAL</sequence>
<dbReference type="SMART" id="SM00062">
    <property type="entry name" value="PBPb"/>
    <property type="match status" value="1"/>
</dbReference>
<dbReference type="AlphaFoldDB" id="A0A437Q7C8"/>
<evidence type="ECO:0000256" key="3">
    <source>
        <dbReference type="ARBA" id="ARBA00022729"/>
    </source>
</evidence>
<evidence type="ECO:0000313" key="12">
    <source>
        <dbReference type="EMBL" id="RVU30386.1"/>
    </source>
</evidence>
<dbReference type="GO" id="GO:0008933">
    <property type="term" value="F:peptidoglycan lytic transglycosylase activity"/>
    <property type="evidence" value="ECO:0007669"/>
    <property type="project" value="UniProtKB-UniRule"/>
</dbReference>
<dbReference type="Gene3D" id="3.40.190.10">
    <property type="entry name" value="Periplasmic binding protein-like II"/>
    <property type="match status" value="2"/>
</dbReference>
<evidence type="ECO:0000256" key="7">
    <source>
        <dbReference type="ARBA" id="ARBA00023316"/>
    </source>
</evidence>
<comment type="subcellular location">
    <subcellularLocation>
        <location evidence="8">Cell outer membrane</location>
        <topology evidence="8">Peripheral membrane protein</topology>
    </subcellularLocation>
    <text evidence="8">Attached to the inner leaflet of the outer membrane.</text>
</comment>
<evidence type="ECO:0000256" key="5">
    <source>
        <dbReference type="ARBA" id="ARBA00023237"/>
    </source>
</evidence>
<dbReference type="PROSITE" id="PS00922">
    <property type="entry name" value="TRANSGLYCOSYLASE"/>
    <property type="match status" value="1"/>
</dbReference>
<evidence type="ECO:0000256" key="10">
    <source>
        <dbReference type="SAM" id="Phobius"/>
    </source>
</evidence>
<dbReference type="GO" id="GO:0071555">
    <property type="term" value="P:cell wall organization"/>
    <property type="evidence" value="ECO:0007669"/>
    <property type="project" value="UniProtKB-KW"/>
</dbReference>
<dbReference type="GO" id="GO:0016998">
    <property type="term" value="P:cell wall macromolecule catabolic process"/>
    <property type="evidence" value="ECO:0007669"/>
    <property type="project" value="UniProtKB-UniRule"/>
</dbReference>
<dbReference type="InterPro" id="IPR008258">
    <property type="entry name" value="Transglycosylase_SLT_dom_1"/>
</dbReference>
<keyword evidence="10" id="KW-1133">Transmembrane helix</keyword>
<dbReference type="Proteomes" id="UP000282818">
    <property type="component" value="Unassembled WGS sequence"/>
</dbReference>
<dbReference type="EMBL" id="SACQ01000005">
    <property type="protein sequence ID" value="RVU30386.1"/>
    <property type="molecule type" value="Genomic_DNA"/>
</dbReference>
<dbReference type="SUPFAM" id="SSF53850">
    <property type="entry name" value="Periplasmic binding protein-like II"/>
    <property type="match status" value="1"/>
</dbReference>
<keyword evidence="6 8" id="KW-0456">Lyase</keyword>
<dbReference type="GO" id="GO:0000270">
    <property type="term" value="P:peptidoglycan metabolic process"/>
    <property type="evidence" value="ECO:0007669"/>
    <property type="project" value="InterPro"/>
</dbReference>
<comment type="similarity">
    <text evidence="1">Belongs to the transglycosylase Slt family.</text>
</comment>
<dbReference type="Gene3D" id="1.10.530.10">
    <property type="match status" value="1"/>
</dbReference>
<evidence type="ECO:0000256" key="9">
    <source>
        <dbReference type="SAM" id="MobiDB-lite"/>
    </source>
</evidence>
<keyword evidence="13" id="KW-1185">Reference proteome</keyword>
<evidence type="ECO:0000313" key="13">
    <source>
        <dbReference type="Proteomes" id="UP000282818"/>
    </source>
</evidence>
<comment type="caution">
    <text evidence="12">The sequence shown here is derived from an EMBL/GenBank/DDBJ whole genome shotgun (WGS) entry which is preliminary data.</text>
</comment>
<keyword evidence="4 8" id="KW-0472">Membrane</keyword>
<protein>
    <recommendedName>
        <fullName evidence="8">Membrane-bound lytic murein transglycosylase F</fullName>
        <ecNumber evidence="8">4.2.2.n1</ecNumber>
    </recommendedName>
    <alternativeName>
        <fullName evidence="8">Murein lyase F</fullName>
    </alternativeName>
</protein>
<dbReference type="Pfam" id="PF01464">
    <property type="entry name" value="SLT"/>
    <property type="match status" value="1"/>
</dbReference>
<keyword evidence="5 8" id="KW-0998">Cell outer membrane</keyword>
<feature type="active site" evidence="8">
    <location>
        <position position="317"/>
    </location>
</feature>
<dbReference type="RefSeq" id="WP_127694582.1">
    <property type="nucleotide sequence ID" value="NZ_SACQ01000005.1"/>
</dbReference>
<dbReference type="GO" id="GO:0009279">
    <property type="term" value="C:cell outer membrane"/>
    <property type="evidence" value="ECO:0007669"/>
    <property type="project" value="UniProtKB-SubCell"/>
</dbReference>
<keyword evidence="7 8" id="KW-0961">Cell wall biogenesis/degradation</keyword>
<dbReference type="InterPro" id="IPR023703">
    <property type="entry name" value="MltF"/>
</dbReference>
<gene>
    <name evidence="8 12" type="primary">mltF</name>
    <name evidence="12" type="ORF">EOE65_12150</name>
</gene>
<dbReference type="InterPro" id="IPR023346">
    <property type="entry name" value="Lysozyme-like_dom_sf"/>
</dbReference>
<dbReference type="CDD" id="cd01009">
    <property type="entry name" value="PBP2_YfhD_N"/>
    <property type="match status" value="1"/>
</dbReference>
<accession>A0A437Q7C8</accession>
<comment type="similarity">
    <text evidence="8">In the N-terminal section; belongs to the bacterial solute-binding protein 3 family.</text>
</comment>
<dbReference type="InterPro" id="IPR000189">
    <property type="entry name" value="Transglyc_AS"/>
</dbReference>
<evidence type="ECO:0000256" key="4">
    <source>
        <dbReference type="ARBA" id="ARBA00023136"/>
    </source>
</evidence>
<evidence type="ECO:0000256" key="1">
    <source>
        <dbReference type="ARBA" id="ARBA00007734"/>
    </source>
</evidence>
<comment type="domain">
    <text evidence="8">The N-terminal domain does not have lytic activity and probably modulates enzymatic activity. The C-terminal domain is the catalytic active domain.</text>
</comment>
<proteinExistence type="inferred from homology"/>
<comment type="similarity">
    <text evidence="2">Belongs to the bacterial solute-binding protein 3 family.</text>
</comment>
<evidence type="ECO:0000259" key="11">
    <source>
        <dbReference type="SMART" id="SM00062"/>
    </source>
</evidence>
<dbReference type="PANTHER" id="PTHR35936">
    <property type="entry name" value="MEMBRANE-BOUND LYTIC MUREIN TRANSGLYCOSYLASE F"/>
    <property type="match status" value="1"/>
</dbReference>
<comment type="function">
    <text evidence="8">Murein-degrading enzyme that degrades murein glycan strands and insoluble, high-molecular weight murein sacculi, with the concomitant formation of a 1,6-anhydromuramoyl product. Lytic transglycosylases (LTs) play an integral role in the metabolism of the peptidoglycan (PG) sacculus. Their lytic action creates space within the PG sacculus to allow for its expansion as well as for the insertion of various structures such as secretion systems and flagella.</text>
</comment>
<dbReference type="PANTHER" id="PTHR35936:SF32">
    <property type="entry name" value="MEMBRANE-BOUND LYTIC MUREIN TRANSGLYCOSYLASE F"/>
    <property type="match status" value="1"/>
</dbReference>
<dbReference type="CDD" id="cd13403">
    <property type="entry name" value="MLTF-like"/>
    <property type="match status" value="1"/>
</dbReference>
<feature type="transmembrane region" description="Helical" evidence="10">
    <location>
        <begin position="12"/>
        <end position="32"/>
    </location>
</feature>
<comment type="caution">
    <text evidence="8">Lacks conserved residue(s) required for the propagation of feature annotation.</text>
</comment>